<feature type="domain" description="Histidine kinase" evidence="15">
    <location>
        <begin position="483"/>
        <end position="585"/>
    </location>
</feature>
<evidence type="ECO:0000256" key="1">
    <source>
        <dbReference type="ARBA" id="ARBA00000085"/>
    </source>
</evidence>
<evidence type="ECO:0000256" key="2">
    <source>
        <dbReference type="ARBA" id="ARBA00004651"/>
    </source>
</evidence>
<keyword evidence="11 14" id="KW-1133">Transmembrane helix</keyword>
<evidence type="ECO:0000256" key="12">
    <source>
        <dbReference type="ARBA" id="ARBA00023012"/>
    </source>
</evidence>
<evidence type="ECO:0000256" key="6">
    <source>
        <dbReference type="ARBA" id="ARBA00022679"/>
    </source>
</evidence>
<evidence type="ECO:0000256" key="5">
    <source>
        <dbReference type="ARBA" id="ARBA00022553"/>
    </source>
</evidence>
<dbReference type="InterPro" id="IPR003660">
    <property type="entry name" value="HAMP_dom"/>
</dbReference>
<dbReference type="Gene3D" id="3.30.565.10">
    <property type="entry name" value="Histidine kinase-like ATPase, C-terminal domain"/>
    <property type="match status" value="1"/>
</dbReference>
<evidence type="ECO:0000256" key="3">
    <source>
        <dbReference type="ARBA" id="ARBA00012438"/>
    </source>
</evidence>
<dbReference type="Pfam" id="PF02743">
    <property type="entry name" value="dCache_1"/>
    <property type="match status" value="1"/>
</dbReference>
<dbReference type="Gene3D" id="6.10.340.10">
    <property type="match status" value="1"/>
</dbReference>
<dbReference type="InterPro" id="IPR050640">
    <property type="entry name" value="Bact_2-comp_sensor_kinase"/>
</dbReference>
<dbReference type="SUPFAM" id="SSF158472">
    <property type="entry name" value="HAMP domain-like"/>
    <property type="match status" value="1"/>
</dbReference>
<dbReference type="InterPro" id="IPR003594">
    <property type="entry name" value="HATPase_dom"/>
</dbReference>
<keyword evidence="8" id="KW-0547">Nucleotide-binding</keyword>
<keyword evidence="13 14" id="KW-0472">Membrane</keyword>
<comment type="catalytic activity">
    <reaction evidence="1">
        <text>ATP + protein L-histidine = ADP + protein N-phospho-L-histidine.</text>
        <dbReference type="EC" id="2.7.13.3"/>
    </reaction>
</comment>
<dbReference type="Gene3D" id="3.30.450.20">
    <property type="entry name" value="PAS domain"/>
    <property type="match status" value="1"/>
</dbReference>
<reference evidence="17 18" key="1">
    <citation type="submission" date="2022-09" db="EMBL/GenBank/DDBJ databases">
        <authorList>
            <person name="Han X.L."/>
            <person name="Wang Q."/>
            <person name="Lu T."/>
        </authorList>
    </citation>
    <scope>NUCLEOTIDE SEQUENCE [LARGE SCALE GENOMIC DNA]</scope>
    <source>
        <strain evidence="17 18">WQ 127069</strain>
    </source>
</reference>
<dbReference type="EC" id="2.7.13.3" evidence="3"/>
<dbReference type="PROSITE" id="PS50109">
    <property type="entry name" value="HIS_KIN"/>
    <property type="match status" value="1"/>
</dbReference>
<evidence type="ECO:0000256" key="13">
    <source>
        <dbReference type="ARBA" id="ARBA00023136"/>
    </source>
</evidence>
<evidence type="ECO:0000313" key="18">
    <source>
        <dbReference type="Proteomes" id="UP001652445"/>
    </source>
</evidence>
<dbReference type="InterPro" id="IPR036890">
    <property type="entry name" value="HATPase_C_sf"/>
</dbReference>
<keyword evidence="5" id="KW-0597">Phosphoprotein</keyword>
<dbReference type="InterPro" id="IPR033479">
    <property type="entry name" value="dCache_1"/>
</dbReference>
<dbReference type="RefSeq" id="WP_262688917.1">
    <property type="nucleotide sequence ID" value="NZ_JAOQIO010000125.1"/>
</dbReference>
<dbReference type="PANTHER" id="PTHR34220">
    <property type="entry name" value="SENSOR HISTIDINE KINASE YPDA"/>
    <property type="match status" value="1"/>
</dbReference>
<keyword evidence="12" id="KW-0902">Two-component regulatory system</keyword>
<dbReference type="Pfam" id="PF00672">
    <property type="entry name" value="HAMP"/>
    <property type="match status" value="1"/>
</dbReference>
<evidence type="ECO:0000256" key="4">
    <source>
        <dbReference type="ARBA" id="ARBA00022475"/>
    </source>
</evidence>
<evidence type="ECO:0000259" key="16">
    <source>
        <dbReference type="PROSITE" id="PS50885"/>
    </source>
</evidence>
<dbReference type="EMBL" id="JAOQIO010000125">
    <property type="protein sequence ID" value="MCU6798219.1"/>
    <property type="molecule type" value="Genomic_DNA"/>
</dbReference>
<keyword evidence="18" id="KW-1185">Reference proteome</keyword>
<evidence type="ECO:0000256" key="10">
    <source>
        <dbReference type="ARBA" id="ARBA00022840"/>
    </source>
</evidence>
<sequence>MFIFKRLQVKLFVYFLLLVLIPLITLGYFSYTMATRFLEEESVRNQSQTMKLIGNNIKLMLDDAGDITSYITNNESLQYVLGDKASQSLTAKEGASFDYLENIKIAKKYVTFLVIYGENGFLYRDFSEYFRQVIPYTEVMDQPLYVATAARDGRAYWTFSGTSLFTFGHSYNEIMVGRKIVDSYDHDKSLGMLFMGVNRDSIGEIIKDIEIVNSANIFIFDNNYNLVTSKHEDAALKKRLTDDLKLKEKVFQKDHSESYTIGGKDYFVSSTIIEPYEWNIVSFIPLEVIHKQHGILLKVTLLLSLTLLVVVGLISVVLSKSITSPIKILLKSMNNFKRGDFKQKVAVTSQDEIGMLSHKYNEMVMETNELIQKVYVSQTHQKIIELKTLQTQIEPHFLYNTLDFIFLNSKINGDEQTARVVHSLSELFRLSLNKGHDYYTLDQEINQIKAYISIQHARFPKRFTPKYDIDPEAGSYLTMKLLLQPIVENAILHAFNERKNEPGVLIISGRIVNHQIVMVIEDNGCGLSPDKKEQLLNGSASGKQGFGIRNVNERLRMMFGPEHELMIDSKPLVGTKVTLRLPMIESEEQWRLLYENHGH</sequence>
<keyword evidence="6" id="KW-0808">Transferase</keyword>
<dbReference type="GO" id="GO:0016301">
    <property type="term" value="F:kinase activity"/>
    <property type="evidence" value="ECO:0007669"/>
    <property type="project" value="UniProtKB-KW"/>
</dbReference>
<gene>
    <name evidence="17" type="ORF">OB236_39440</name>
</gene>
<name>A0ABT2UX29_9BACL</name>
<keyword evidence="10" id="KW-0067">ATP-binding</keyword>
<evidence type="ECO:0000256" key="11">
    <source>
        <dbReference type="ARBA" id="ARBA00022989"/>
    </source>
</evidence>
<evidence type="ECO:0000313" key="17">
    <source>
        <dbReference type="EMBL" id="MCU6798219.1"/>
    </source>
</evidence>
<accession>A0ABT2UX29</accession>
<dbReference type="SMART" id="SM00387">
    <property type="entry name" value="HATPase_c"/>
    <property type="match status" value="1"/>
</dbReference>
<evidence type="ECO:0000256" key="9">
    <source>
        <dbReference type="ARBA" id="ARBA00022777"/>
    </source>
</evidence>
<dbReference type="PROSITE" id="PS50885">
    <property type="entry name" value="HAMP"/>
    <property type="match status" value="1"/>
</dbReference>
<keyword evidence="9 17" id="KW-0418">Kinase</keyword>
<comment type="caution">
    <text evidence="17">The sequence shown here is derived from an EMBL/GenBank/DDBJ whole genome shotgun (WGS) entry which is preliminary data.</text>
</comment>
<keyword evidence="4" id="KW-1003">Cell membrane</keyword>
<organism evidence="17 18">
    <name type="scientific">Paenibacillus baimaensis</name>
    <dbReference type="NCBI Taxonomy" id="2982185"/>
    <lineage>
        <taxon>Bacteria</taxon>
        <taxon>Bacillati</taxon>
        <taxon>Bacillota</taxon>
        <taxon>Bacilli</taxon>
        <taxon>Bacillales</taxon>
        <taxon>Paenibacillaceae</taxon>
        <taxon>Paenibacillus</taxon>
    </lineage>
</organism>
<dbReference type="Pfam" id="PF06580">
    <property type="entry name" value="His_kinase"/>
    <property type="match status" value="1"/>
</dbReference>
<dbReference type="Pfam" id="PF02518">
    <property type="entry name" value="HATPase_c"/>
    <property type="match status" value="1"/>
</dbReference>
<evidence type="ECO:0000256" key="14">
    <source>
        <dbReference type="SAM" id="Phobius"/>
    </source>
</evidence>
<dbReference type="SUPFAM" id="SSF55874">
    <property type="entry name" value="ATPase domain of HSP90 chaperone/DNA topoisomerase II/histidine kinase"/>
    <property type="match status" value="1"/>
</dbReference>
<dbReference type="InterPro" id="IPR005467">
    <property type="entry name" value="His_kinase_dom"/>
</dbReference>
<dbReference type="CDD" id="cd06225">
    <property type="entry name" value="HAMP"/>
    <property type="match status" value="1"/>
</dbReference>
<dbReference type="Proteomes" id="UP001652445">
    <property type="component" value="Unassembled WGS sequence"/>
</dbReference>
<keyword evidence="7 14" id="KW-0812">Transmembrane</keyword>
<evidence type="ECO:0000256" key="8">
    <source>
        <dbReference type="ARBA" id="ARBA00022741"/>
    </source>
</evidence>
<dbReference type="InterPro" id="IPR010559">
    <property type="entry name" value="Sig_transdc_His_kin_internal"/>
</dbReference>
<comment type="subcellular location">
    <subcellularLocation>
        <location evidence="2">Cell membrane</location>
        <topology evidence="2">Multi-pass membrane protein</topology>
    </subcellularLocation>
</comment>
<dbReference type="SMART" id="SM00304">
    <property type="entry name" value="HAMP"/>
    <property type="match status" value="1"/>
</dbReference>
<feature type="domain" description="HAMP" evidence="16">
    <location>
        <begin position="320"/>
        <end position="372"/>
    </location>
</feature>
<feature type="transmembrane region" description="Helical" evidence="14">
    <location>
        <begin position="12"/>
        <end position="31"/>
    </location>
</feature>
<dbReference type="PANTHER" id="PTHR34220:SF7">
    <property type="entry name" value="SENSOR HISTIDINE KINASE YPDA"/>
    <property type="match status" value="1"/>
</dbReference>
<proteinExistence type="predicted"/>
<evidence type="ECO:0000256" key="7">
    <source>
        <dbReference type="ARBA" id="ARBA00022692"/>
    </source>
</evidence>
<protein>
    <recommendedName>
        <fullName evidence="3">histidine kinase</fullName>
        <ecNumber evidence="3">2.7.13.3</ecNumber>
    </recommendedName>
</protein>
<evidence type="ECO:0000259" key="15">
    <source>
        <dbReference type="PROSITE" id="PS50109"/>
    </source>
</evidence>